<comment type="caution">
    <text evidence="4">The sequence shown here is derived from an EMBL/GenBank/DDBJ whole genome shotgun (WGS) entry which is preliminary data.</text>
</comment>
<dbReference type="InterPro" id="IPR037151">
    <property type="entry name" value="AlkB-like_sf"/>
</dbReference>
<dbReference type="Gene3D" id="2.60.120.590">
    <property type="entry name" value="Alpha-ketoglutarate-dependent dioxygenase AlkB-like"/>
    <property type="match status" value="1"/>
</dbReference>
<evidence type="ECO:0000256" key="1">
    <source>
        <dbReference type="ARBA" id="ARBA00001954"/>
    </source>
</evidence>
<organism evidence="4 5">
    <name type="scientific">Candidula unifasciata</name>
    <dbReference type="NCBI Taxonomy" id="100452"/>
    <lineage>
        <taxon>Eukaryota</taxon>
        <taxon>Metazoa</taxon>
        <taxon>Spiralia</taxon>
        <taxon>Lophotrochozoa</taxon>
        <taxon>Mollusca</taxon>
        <taxon>Gastropoda</taxon>
        <taxon>Heterobranchia</taxon>
        <taxon>Euthyneura</taxon>
        <taxon>Panpulmonata</taxon>
        <taxon>Eupulmonata</taxon>
        <taxon>Stylommatophora</taxon>
        <taxon>Helicina</taxon>
        <taxon>Helicoidea</taxon>
        <taxon>Geomitridae</taxon>
        <taxon>Candidula</taxon>
    </lineage>
</organism>
<evidence type="ECO:0000256" key="2">
    <source>
        <dbReference type="RuleBase" id="RU003682"/>
    </source>
</evidence>
<keyword evidence="2" id="KW-0479">Metal-binding</keyword>
<dbReference type="GO" id="GO:0046872">
    <property type="term" value="F:metal ion binding"/>
    <property type="evidence" value="ECO:0007669"/>
    <property type="project" value="UniProtKB-KW"/>
</dbReference>
<dbReference type="SUPFAM" id="SSF51197">
    <property type="entry name" value="Clavaminate synthase-like"/>
    <property type="match status" value="1"/>
</dbReference>
<keyword evidence="2" id="KW-0560">Oxidoreductase</keyword>
<dbReference type="PANTHER" id="PTHR12463">
    <property type="entry name" value="OXYGENASE-RELATED"/>
    <property type="match status" value="1"/>
</dbReference>
<evidence type="ECO:0000313" key="5">
    <source>
        <dbReference type="Proteomes" id="UP000678393"/>
    </source>
</evidence>
<dbReference type="FunFam" id="2.60.120.590:FF:000019">
    <property type="entry name" value="DNA N6-methyl adenine demethylase"/>
    <property type="match status" value="1"/>
</dbReference>
<proteinExistence type="inferred from homology"/>
<evidence type="ECO:0000313" key="4">
    <source>
        <dbReference type="EMBL" id="CAG5122933.1"/>
    </source>
</evidence>
<dbReference type="EMBL" id="CAJHNH020001397">
    <property type="protein sequence ID" value="CAG5122933.1"/>
    <property type="molecule type" value="Genomic_DNA"/>
</dbReference>
<dbReference type="GO" id="GO:0016491">
    <property type="term" value="F:oxidoreductase activity"/>
    <property type="evidence" value="ECO:0007669"/>
    <property type="project" value="UniProtKB-KW"/>
</dbReference>
<protein>
    <recommendedName>
        <fullName evidence="3">Fe2OG dioxygenase domain-containing protein</fullName>
    </recommendedName>
</protein>
<feature type="domain" description="Fe2OG dioxygenase" evidence="3">
    <location>
        <begin position="171"/>
        <end position="269"/>
    </location>
</feature>
<comment type="cofactor">
    <cofactor evidence="1">
        <name>Fe(2+)</name>
        <dbReference type="ChEBI" id="CHEBI:29033"/>
    </cofactor>
</comment>
<reference evidence="4" key="1">
    <citation type="submission" date="2021-04" db="EMBL/GenBank/DDBJ databases">
        <authorList>
            <consortium name="Molecular Ecology Group"/>
        </authorList>
    </citation>
    <scope>NUCLEOTIDE SEQUENCE</scope>
</reference>
<dbReference type="OrthoDB" id="442860at2759"/>
<dbReference type="GO" id="GO:0032451">
    <property type="term" value="F:demethylase activity"/>
    <property type="evidence" value="ECO:0007669"/>
    <property type="project" value="TreeGrafter"/>
</dbReference>
<dbReference type="Proteomes" id="UP000678393">
    <property type="component" value="Unassembled WGS sequence"/>
</dbReference>
<sequence length="299" mass="33054">MSGPRVCGCKGIRSCRLCMATNAQEAGPRLGGVSRDVLSCIHNASSEDELPVESFPEESQQLNTSVHPEAGPRLGWVSRDVSSCSHNASHKIDFEGIVIIEDFVSEAEEADLDRAIAGTHFVNSQSGRRKQDFGPKVNFKKQKVRTANFTGLPSYSQFLYQRMKAHPHLSDFEPVELCNLEYCQSRGAHIDPHLDDDWLWGERLVTLNLLSDSVLTFTLDSVPDIEVRVPLLRRSLIVVAAAARYSWKHSILPGDVVGRRIAMTFRELSKEFRSGGSRGQQGVELLKLALTFSGSAVSS</sequence>
<accession>A0A8S3Z0D1</accession>
<dbReference type="InterPro" id="IPR032857">
    <property type="entry name" value="ALKBH4"/>
</dbReference>
<dbReference type="PROSITE" id="PS51471">
    <property type="entry name" value="FE2OG_OXY"/>
    <property type="match status" value="1"/>
</dbReference>
<gene>
    <name evidence="4" type="ORF">CUNI_LOCUS8491</name>
</gene>
<keyword evidence="5" id="KW-1185">Reference proteome</keyword>
<dbReference type="GO" id="GO:0070988">
    <property type="term" value="P:demethylation"/>
    <property type="evidence" value="ECO:0007669"/>
    <property type="project" value="InterPro"/>
</dbReference>
<name>A0A8S3Z0D1_9EUPU</name>
<evidence type="ECO:0000259" key="3">
    <source>
        <dbReference type="PROSITE" id="PS51471"/>
    </source>
</evidence>
<comment type="similarity">
    <text evidence="2">Belongs to the iron/ascorbate-dependent oxidoreductase family.</text>
</comment>
<dbReference type="InterPro" id="IPR005123">
    <property type="entry name" value="Oxoglu/Fe-dep_dioxygenase_dom"/>
</dbReference>
<keyword evidence="2" id="KW-0408">Iron</keyword>
<dbReference type="AlphaFoldDB" id="A0A8S3Z0D1"/>
<dbReference type="PANTHER" id="PTHR12463:SF0">
    <property type="entry name" value="ALPHA-KETOGLUTARATE-DEPENDENT DIOXYGENASE ALKB HOMOLOG 4"/>
    <property type="match status" value="1"/>
</dbReference>